<sequence>FWILVICFHINSLTTSYEFPRLVVSSMFTIWPLNLLISLLGLAFQAPNSPFYASINGSWCWISPNYKFFRMIFNYSFTLTINIAEKLVLVGEGELSSILREYA</sequence>
<proteinExistence type="predicted"/>
<protein>
    <submittedName>
        <fullName evidence="1">9011_t:CDS:1</fullName>
    </submittedName>
</protein>
<gene>
    <name evidence="1" type="ORF">SCALOS_LOCUS7862</name>
</gene>
<name>A0ACA9N191_9GLOM</name>
<evidence type="ECO:0000313" key="2">
    <source>
        <dbReference type="Proteomes" id="UP000789860"/>
    </source>
</evidence>
<comment type="caution">
    <text evidence="1">The sequence shown here is derived from an EMBL/GenBank/DDBJ whole genome shotgun (WGS) entry which is preliminary data.</text>
</comment>
<evidence type="ECO:0000313" key="1">
    <source>
        <dbReference type="EMBL" id="CAG8627805.1"/>
    </source>
</evidence>
<dbReference type="Proteomes" id="UP000789860">
    <property type="component" value="Unassembled WGS sequence"/>
</dbReference>
<feature type="non-terminal residue" evidence="1">
    <location>
        <position position="103"/>
    </location>
</feature>
<accession>A0ACA9N191</accession>
<organism evidence="1 2">
    <name type="scientific">Scutellospora calospora</name>
    <dbReference type="NCBI Taxonomy" id="85575"/>
    <lineage>
        <taxon>Eukaryota</taxon>
        <taxon>Fungi</taxon>
        <taxon>Fungi incertae sedis</taxon>
        <taxon>Mucoromycota</taxon>
        <taxon>Glomeromycotina</taxon>
        <taxon>Glomeromycetes</taxon>
        <taxon>Diversisporales</taxon>
        <taxon>Gigasporaceae</taxon>
        <taxon>Scutellospora</taxon>
    </lineage>
</organism>
<feature type="non-terminal residue" evidence="1">
    <location>
        <position position="1"/>
    </location>
</feature>
<reference evidence="1" key="1">
    <citation type="submission" date="2021-06" db="EMBL/GenBank/DDBJ databases">
        <authorList>
            <person name="Kallberg Y."/>
            <person name="Tangrot J."/>
            <person name="Rosling A."/>
        </authorList>
    </citation>
    <scope>NUCLEOTIDE SEQUENCE</scope>
    <source>
        <strain evidence="1">AU212A</strain>
    </source>
</reference>
<keyword evidence="2" id="KW-1185">Reference proteome</keyword>
<dbReference type="EMBL" id="CAJVPM010019041">
    <property type="protein sequence ID" value="CAG8627805.1"/>
    <property type="molecule type" value="Genomic_DNA"/>
</dbReference>